<reference evidence="1" key="1">
    <citation type="submission" date="2021-01" db="EMBL/GenBank/DDBJ databases">
        <authorList>
            <person name="Corre E."/>
            <person name="Pelletier E."/>
            <person name="Niang G."/>
            <person name="Scheremetjew M."/>
            <person name="Finn R."/>
            <person name="Kale V."/>
            <person name="Holt S."/>
            <person name="Cochrane G."/>
            <person name="Meng A."/>
            <person name="Brown T."/>
            <person name="Cohen L."/>
        </authorList>
    </citation>
    <scope>NUCLEOTIDE SEQUENCE</scope>
    <source>
        <strain evidence="1">CCMP645</strain>
    </source>
</reference>
<proteinExistence type="predicted"/>
<organism evidence="1">
    <name type="scientific">Chrysotila carterae</name>
    <name type="common">Marine alga</name>
    <name type="synonym">Syracosphaera carterae</name>
    <dbReference type="NCBI Taxonomy" id="13221"/>
    <lineage>
        <taxon>Eukaryota</taxon>
        <taxon>Haptista</taxon>
        <taxon>Haptophyta</taxon>
        <taxon>Prymnesiophyceae</taxon>
        <taxon>Isochrysidales</taxon>
        <taxon>Isochrysidaceae</taxon>
        <taxon>Chrysotila</taxon>
    </lineage>
</organism>
<gene>
    <name evidence="1" type="ORF">PCAR00345_LOCUS1039</name>
</gene>
<accession>A0A7S4AYY0</accession>
<sequence length="102" mass="11245">MRGTGSSKLQLAVLPRFERYNQAVRFRRQRRRPLFAHVNDSACDIALQNVCSTNHLLRKASTPQSICSAEHLLCKALAVRVDQPFASLRLAPVVTAANSASA</sequence>
<dbReference type="EMBL" id="HBIZ01001915">
    <property type="protein sequence ID" value="CAE0748457.1"/>
    <property type="molecule type" value="Transcribed_RNA"/>
</dbReference>
<protein>
    <submittedName>
        <fullName evidence="1">Uncharacterized protein</fullName>
    </submittedName>
</protein>
<evidence type="ECO:0000313" key="1">
    <source>
        <dbReference type="EMBL" id="CAE0748457.1"/>
    </source>
</evidence>
<name>A0A7S4AYY0_CHRCT</name>
<dbReference type="AlphaFoldDB" id="A0A7S4AYY0"/>